<keyword evidence="2" id="KW-0472">Membrane</keyword>
<comment type="caution">
    <text evidence="4">The sequence shown here is derived from an EMBL/GenBank/DDBJ whole genome shotgun (WGS) entry which is preliminary data.</text>
</comment>
<sequence>MEYQLHRSFCFSGASFLILPVLFDLAAATIPYTPSSVFLSPQHNDSLAYIFRPSSSNGRTEFLSLNVSSIVSSNSSFNTLLPEVPFQNTDPYLPVIDDNGTITVYTGSCNASVDQQEIWQFRSENTSFTGNGTWSQFSIQGGGDKTRPNYLSAGFAFAPTNTSNSAMYSFGGMCPLANCTDQNWVSAANYSQSMVVLDPASGSVSTTYDVSTTGTRAPPIPEAGMAIVPLLPTFSRTEVQQDFLLIGGHTQHAFLNMSELAVFSLPQNSWSFIQIQSEEKARTELAIREQFWVTPRSGHAAVLSEDGKKIFVIGGWVGDTSQAADPQIAVLDVGEGYGGSADWTWTTSSSASSEAGIAEGTGLYGHSATMLPGGVLMIVGGYTIPKQSSKRSSSETNSKVYLYNSTSGDWVRSYTNPSSKRLTSTTSHGHHLSSAQKIGLGIGLGLGIPLAIILLICAWKYNRRRQKRGLRDSQLRELALGAERAHFWGRDDPLQASSIRSSQMSEKLDPATVYPWTGNRSVNAGPPWKDQTEGSENTSLLADVPSPVKNNRLDNRPPSITKSYRMSGYTDWRRSDTPSECHPIDEREEDEAIFRERLMATIPNEERPKIQDPDDDISEASFATPRSTIFGVGLGPFYTRRKDMGASNSNLDVGRVSPTRSDRTSTNLSESSAFSFSSKPTNQIPQSRAVYVDRPLSWVSSGDHSYEGMAGGSTHSRETSQSDVDGVTAPSEKSFSADSYSTAQTTIAERQAENTSLLFDADSPIDTSPPNSLPPQNQELLTGCSRPPVEQEEPERETAQLASGIDRRSTVMGLSPFGNHNGASAPRRAVSASAELFRRKQGAKDWNAKKRLSDNFSTARSTRDDLFLNAPGYLGDDHTVDDEDWDVEGAAEGRSVQITYTVPREKLRVVNASAADNLSERSVSRNISGGTIPRRVSSG</sequence>
<feature type="compositionally biased region" description="Low complexity" evidence="1">
    <location>
        <begin position="669"/>
        <end position="678"/>
    </location>
</feature>
<evidence type="ECO:0000256" key="3">
    <source>
        <dbReference type="SAM" id="SignalP"/>
    </source>
</evidence>
<feature type="compositionally biased region" description="Polar residues" evidence="1">
    <location>
        <begin position="765"/>
        <end position="780"/>
    </location>
</feature>
<name>A0AAD6MSB6_9EURO</name>
<proteinExistence type="predicted"/>
<keyword evidence="2" id="KW-1133">Transmembrane helix</keyword>
<dbReference type="InterPro" id="IPR015915">
    <property type="entry name" value="Kelch-typ_b-propeller"/>
</dbReference>
<dbReference type="EMBL" id="JAQJAN010000017">
    <property type="protein sequence ID" value="KAJ5709974.1"/>
    <property type="molecule type" value="Genomic_DNA"/>
</dbReference>
<evidence type="ECO:0000256" key="1">
    <source>
        <dbReference type="SAM" id="MobiDB-lite"/>
    </source>
</evidence>
<dbReference type="SUPFAM" id="SSF50965">
    <property type="entry name" value="Galactose oxidase, central domain"/>
    <property type="match status" value="1"/>
</dbReference>
<organism evidence="4 5">
    <name type="scientific">Penicillium malachiteum</name>
    <dbReference type="NCBI Taxonomy" id="1324776"/>
    <lineage>
        <taxon>Eukaryota</taxon>
        <taxon>Fungi</taxon>
        <taxon>Dikarya</taxon>
        <taxon>Ascomycota</taxon>
        <taxon>Pezizomycotina</taxon>
        <taxon>Eurotiomycetes</taxon>
        <taxon>Eurotiomycetidae</taxon>
        <taxon>Eurotiales</taxon>
        <taxon>Aspergillaceae</taxon>
        <taxon>Penicillium</taxon>
    </lineage>
</organism>
<evidence type="ECO:0000313" key="5">
    <source>
        <dbReference type="Proteomes" id="UP001215712"/>
    </source>
</evidence>
<feature type="region of interest" description="Disordered" evidence="1">
    <location>
        <begin position="760"/>
        <end position="804"/>
    </location>
</feature>
<evidence type="ECO:0000256" key="2">
    <source>
        <dbReference type="SAM" id="Phobius"/>
    </source>
</evidence>
<reference evidence="4" key="1">
    <citation type="journal article" date="2023" name="IMA Fungus">
        <title>Comparative genomic study of the Penicillium genus elucidates a diverse pangenome and 15 lateral gene transfer events.</title>
        <authorList>
            <person name="Petersen C."/>
            <person name="Sorensen T."/>
            <person name="Nielsen M.R."/>
            <person name="Sondergaard T.E."/>
            <person name="Sorensen J.L."/>
            <person name="Fitzpatrick D.A."/>
            <person name="Frisvad J.C."/>
            <person name="Nielsen K.L."/>
        </authorList>
    </citation>
    <scope>NUCLEOTIDE SEQUENCE</scope>
    <source>
        <strain evidence="4">IBT 17514</strain>
    </source>
</reference>
<dbReference type="InterPro" id="IPR011043">
    <property type="entry name" value="Gal_Oxase/kelch_b-propeller"/>
</dbReference>
<dbReference type="Proteomes" id="UP001215712">
    <property type="component" value="Unassembled WGS sequence"/>
</dbReference>
<feature type="region of interest" description="Disordered" evidence="1">
    <location>
        <begin position="703"/>
        <end position="742"/>
    </location>
</feature>
<feature type="region of interest" description="Disordered" evidence="1">
    <location>
        <begin position="641"/>
        <end position="688"/>
    </location>
</feature>
<protein>
    <recommendedName>
        <fullName evidence="6">Galactose oxidase/kelch, beta-propeller</fullName>
    </recommendedName>
</protein>
<keyword evidence="3" id="KW-0732">Signal</keyword>
<feature type="signal peptide" evidence="3">
    <location>
        <begin position="1"/>
        <end position="28"/>
    </location>
</feature>
<evidence type="ECO:0000313" key="4">
    <source>
        <dbReference type="EMBL" id="KAJ5709974.1"/>
    </source>
</evidence>
<feature type="compositionally biased region" description="Polar residues" evidence="1">
    <location>
        <begin position="731"/>
        <end position="742"/>
    </location>
</feature>
<reference evidence="4" key="2">
    <citation type="submission" date="2023-01" db="EMBL/GenBank/DDBJ databases">
        <authorList>
            <person name="Petersen C."/>
        </authorList>
    </citation>
    <scope>NUCLEOTIDE SEQUENCE</scope>
    <source>
        <strain evidence="4">IBT 17514</strain>
    </source>
</reference>
<feature type="region of interest" description="Disordered" evidence="1">
    <location>
        <begin position="512"/>
        <end position="564"/>
    </location>
</feature>
<keyword evidence="5" id="KW-1185">Reference proteome</keyword>
<evidence type="ECO:0008006" key="6">
    <source>
        <dbReference type="Google" id="ProtNLM"/>
    </source>
</evidence>
<keyword evidence="2" id="KW-0812">Transmembrane</keyword>
<gene>
    <name evidence="4" type="ORF">N7493_009566</name>
</gene>
<feature type="chain" id="PRO_5041949762" description="Galactose oxidase/kelch, beta-propeller" evidence="3">
    <location>
        <begin position="29"/>
        <end position="939"/>
    </location>
</feature>
<feature type="transmembrane region" description="Helical" evidence="2">
    <location>
        <begin position="438"/>
        <end position="461"/>
    </location>
</feature>
<dbReference type="Gene3D" id="2.120.10.80">
    <property type="entry name" value="Kelch-type beta propeller"/>
    <property type="match status" value="1"/>
</dbReference>
<dbReference type="AlphaFoldDB" id="A0AAD6MSB6"/>
<accession>A0AAD6MSB6</accession>